<feature type="domain" description="Methyltransferase" evidence="1">
    <location>
        <begin position="35"/>
        <end position="171"/>
    </location>
</feature>
<dbReference type="InterPro" id="IPR025714">
    <property type="entry name" value="Methyltranfer_dom"/>
</dbReference>
<dbReference type="Pfam" id="PF13847">
    <property type="entry name" value="Methyltransf_31"/>
    <property type="match status" value="1"/>
</dbReference>
<dbReference type="RefSeq" id="WP_152271336.1">
    <property type="nucleotide sequence ID" value="NZ_VTFX01000001.1"/>
</dbReference>
<dbReference type="InterPro" id="IPR050508">
    <property type="entry name" value="Methyltransf_Superfamily"/>
</dbReference>
<dbReference type="AlphaFoldDB" id="A0A5N6MSE2"/>
<keyword evidence="2" id="KW-0808">Transferase</keyword>
<dbReference type="SUPFAM" id="SSF53335">
    <property type="entry name" value="S-adenosyl-L-methionine-dependent methyltransferases"/>
    <property type="match status" value="1"/>
</dbReference>
<accession>A0A5N6MSE2</accession>
<evidence type="ECO:0000313" key="2">
    <source>
        <dbReference type="EMBL" id="KAD4060109.1"/>
    </source>
</evidence>
<keyword evidence="2" id="KW-0489">Methyltransferase</keyword>
<dbReference type="PANTHER" id="PTHR42912:SF93">
    <property type="entry name" value="N6-ADENOSINE-METHYLTRANSFERASE TMT1A"/>
    <property type="match status" value="1"/>
</dbReference>
<reference evidence="2 3" key="1">
    <citation type="submission" date="2019-08" db="EMBL/GenBank/DDBJ databases">
        <title>Arthrobacter sp. nov., isolated from plateau pika and Tibetan wild ass.</title>
        <authorList>
            <person name="Ge Y."/>
        </authorList>
    </citation>
    <scope>NUCLEOTIDE SEQUENCE [LARGE SCALE GENOMIC DNA]</scope>
    <source>
        <strain evidence="2 3">785</strain>
    </source>
</reference>
<gene>
    <name evidence="2" type="ORF">GD627_03330</name>
</gene>
<dbReference type="PANTHER" id="PTHR42912">
    <property type="entry name" value="METHYLTRANSFERASE"/>
    <property type="match status" value="1"/>
</dbReference>
<dbReference type="Gene3D" id="3.40.50.150">
    <property type="entry name" value="Vaccinia Virus protein VP39"/>
    <property type="match status" value="1"/>
</dbReference>
<dbReference type="GO" id="GO:0032259">
    <property type="term" value="P:methylation"/>
    <property type="evidence" value="ECO:0007669"/>
    <property type="project" value="UniProtKB-KW"/>
</dbReference>
<comment type="caution">
    <text evidence="2">The sequence shown here is derived from an EMBL/GenBank/DDBJ whole genome shotgun (WGS) entry which is preliminary data.</text>
</comment>
<evidence type="ECO:0000313" key="3">
    <source>
        <dbReference type="Proteomes" id="UP000326852"/>
    </source>
</evidence>
<dbReference type="Proteomes" id="UP000326852">
    <property type="component" value="Unassembled WGS sequence"/>
</dbReference>
<sequence length="267" mass="28840">MASETYSHGHHRSVVDAHAVRTAQDCAAYLLPELTPGTSVLDVGCGPGSITAGFAALVAPGSVTGLDSSEDVLVSARSGAAARGLDNASFVAGNVYDLDFPDETFDVVHAHQVLQHLMDPVAALREMRRVARPGGLVAVRDADFSGMIWHPPTPELAQWMRIYQEIARGNSAEPDAGRHLLGWALEAGFTDVVPSSSNWLYATPEERRAFAGSWSERILHSAFAEQSLDRGLADRQELERLAAGWQEWSAAPDGWFLIPCAELLLRV</sequence>
<name>A0A5N6MSE2_9MICC</name>
<dbReference type="GO" id="GO:0008168">
    <property type="term" value="F:methyltransferase activity"/>
    <property type="evidence" value="ECO:0007669"/>
    <property type="project" value="UniProtKB-KW"/>
</dbReference>
<dbReference type="InterPro" id="IPR029063">
    <property type="entry name" value="SAM-dependent_MTases_sf"/>
</dbReference>
<dbReference type="CDD" id="cd02440">
    <property type="entry name" value="AdoMet_MTases"/>
    <property type="match status" value="1"/>
</dbReference>
<proteinExistence type="predicted"/>
<evidence type="ECO:0000259" key="1">
    <source>
        <dbReference type="Pfam" id="PF13847"/>
    </source>
</evidence>
<protein>
    <submittedName>
        <fullName evidence="2">Methyltransferase domain-containing protein</fullName>
    </submittedName>
</protein>
<organism evidence="2 3">
    <name type="scientific">Arthrobacter yangruifuii</name>
    <dbReference type="NCBI Taxonomy" id="2606616"/>
    <lineage>
        <taxon>Bacteria</taxon>
        <taxon>Bacillati</taxon>
        <taxon>Actinomycetota</taxon>
        <taxon>Actinomycetes</taxon>
        <taxon>Micrococcales</taxon>
        <taxon>Micrococcaceae</taxon>
        <taxon>Arthrobacter</taxon>
    </lineage>
</organism>
<keyword evidence="3" id="KW-1185">Reference proteome</keyword>
<dbReference type="EMBL" id="VTFX01000001">
    <property type="protein sequence ID" value="KAD4060109.1"/>
    <property type="molecule type" value="Genomic_DNA"/>
</dbReference>